<dbReference type="Pfam" id="PF00919">
    <property type="entry name" value="UPF0004"/>
    <property type="match status" value="1"/>
</dbReference>
<dbReference type="Pfam" id="PF04055">
    <property type="entry name" value="Radical_SAM"/>
    <property type="match status" value="1"/>
</dbReference>
<dbReference type="InterPro" id="IPR006638">
    <property type="entry name" value="Elp3/MiaA/NifB-like_rSAM"/>
</dbReference>
<evidence type="ECO:0000256" key="2">
    <source>
        <dbReference type="ARBA" id="ARBA00022485"/>
    </source>
</evidence>
<dbReference type="KEGG" id="tsy:THSYN_21265"/>
<evidence type="ECO:0000256" key="1">
    <source>
        <dbReference type="ARBA" id="ARBA00001966"/>
    </source>
</evidence>
<dbReference type="PROSITE" id="PS51918">
    <property type="entry name" value="RADICAL_SAM"/>
    <property type="match status" value="1"/>
</dbReference>
<keyword evidence="6" id="KW-0408">Iron</keyword>
<dbReference type="SUPFAM" id="SSF102114">
    <property type="entry name" value="Radical SAM enzymes"/>
    <property type="match status" value="1"/>
</dbReference>
<dbReference type="EMBL" id="CP020370">
    <property type="protein sequence ID" value="AUB83220.1"/>
    <property type="molecule type" value="Genomic_DNA"/>
</dbReference>
<comment type="cofactor">
    <cofactor evidence="1">
        <name>[4Fe-4S] cluster</name>
        <dbReference type="ChEBI" id="CHEBI:49883"/>
    </cofactor>
</comment>
<keyword evidence="7" id="KW-0411">Iron-sulfur</keyword>
<evidence type="ECO:0000313" key="11">
    <source>
        <dbReference type="Proteomes" id="UP000232638"/>
    </source>
</evidence>
<dbReference type="InterPro" id="IPR005839">
    <property type="entry name" value="Methylthiotransferase"/>
</dbReference>
<dbReference type="PROSITE" id="PS51449">
    <property type="entry name" value="MTTASE_N"/>
    <property type="match status" value="1"/>
</dbReference>
<evidence type="ECO:0000259" key="9">
    <source>
        <dbReference type="PROSITE" id="PS51918"/>
    </source>
</evidence>
<evidence type="ECO:0000259" key="8">
    <source>
        <dbReference type="PROSITE" id="PS51449"/>
    </source>
</evidence>
<dbReference type="PROSITE" id="PS01278">
    <property type="entry name" value="MTTASE_RADICAL"/>
    <property type="match status" value="1"/>
</dbReference>
<dbReference type="Gene3D" id="3.40.50.12160">
    <property type="entry name" value="Methylthiotransferase, N-terminal domain"/>
    <property type="match status" value="1"/>
</dbReference>
<feature type="domain" description="MTTase N-terminal" evidence="8">
    <location>
        <begin position="5"/>
        <end position="117"/>
    </location>
</feature>
<evidence type="ECO:0000256" key="3">
    <source>
        <dbReference type="ARBA" id="ARBA00022679"/>
    </source>
</evidence>
<dbReference type="SFLD" id="SFLDG01082">
    <property type="entry name" value="B12-binding_domain_containing"/>
    <property type="match status" value="1"/>
</dbReference>
<reference evidence="10 11" key="1">
    <citation type="submission" date="2017-03" db="EMBL/GenBank/DDBJ databases">
        <title>Complete genome sequence of Candidatus 'Thiodictyon syntrophicum' sp. nov. strain Cad16T, a photolithoautotroph purple sulfur bacterium isolated from an alpine meromictic lake.</title>
        <authorList>
            <person name="Luedin S.M."/>
            <person name="Pothier J.F."/>
            <person name="Danza F."/>
            <person name="Storelli N."/>
            <person name="Wittwer M."/>
            <person name="Tonolla M."/>
        </authorList>
    </citation>
    <scope>NUCLEOTIDE SEQUENCE [LARGE SCALE GENOMIC DNA]</scope>
    <source>
        <strain evidence="10 11">Cad16T</strain>
    </source>
</reference>
<keyword evidence="2" id="KW-0004">4Fe-4S</keyword>
<feature type="domain" description="Radical SAM core" evidence="9">
    <location>
        <begin position="135"/>
        <end position="362"/>
    </location>
</feature>
<dbReference type="InterPro" id="IPR013848">
    <property type="entry name" value="Methylthiotransferase_N"/>
</dbReference>
<evidence type="ECO:0000256" key="6">
    <source>
        <dbReference type="ARBA" id="ARBA00023004"/>
    </source>
</evidence>
<gene>
    <name evidence="10" type="ORF">THSYN_21265</name>
</gene>
<dbReference type="SFLD" id="SFLDS00029">
    <property type="entry name" value="Radical_SAM"/>
    <property type="match status" value="1"/>
</dbReference>
<dbReference type="InterPro" id="IPR038135">
    <property type="entry name" value="Methylthiotransferase_N_sf"/>
</dbReference>
<dbReference type="GO" id="GO:0051539">
    <property type="term" value="F:4 iron, 4 sulfur cluster binding"/>
    <property type="evidence" value="ECO:0007669"/>
    <property type="project" value="UniProtKB-KW"/>
</dbReference>
<dbReference type="InterPro" id="IPR058240">
    <property type="entry name" value="rSAM_sf"/>
</dbReference>
<dbReference type="InterPro" id="IPR020612">
    <property type="entry name" value="Methylthiotransferase_CS"/>
</dbReference>
<evidence type="ECO:0000256" key="5">
    <source>
        <dbReference type="ARBA" id="ARBA00022723"/>
    </source>
</evidence>
<evidence type="ECO:0000256" key="7">
    <source>
        <dbReference type="ARBA" id="ARBA00023014"/>
    </source>
</evidence>
<dbReference type="RefSeq" id="WP_100920911.1">
    <property type="nucleotide sequence ID" value="NZ_CP020370.1"/>
</dbReference>
<dbReference type="AlphaFoldDB" id="A0A2K8UC97"/>
<dbReference type="NCBIfam" id="TIGR00089">
    <property type="entry name" value="MiaB/RimO family radical SAM methylthiotransferase"/>
    <property type="match status" value="1"/>
</dbReference>
<dbReference type="InterPro" id="IPR007197">
    <property type="entry name" value="rSAM"/>
</dbReference>
<dbReference type="SFLD" id="SFLDG01061">
    <property type="entry name" value="methylthiotransferase"/>
    <property type="match status" value="1"/>
</dbReference>
<dbReference type="GO" id="GO:0035598">
    <property type="term" value="F:tRNA (N(6)-L-threonylcarbamoyladenosine(37)-C(2))-methylthiotransferase activity"/>
    <property type="evidence" value="ECO:0007669"/>
    <property type="project" value="TreeGrafter"/>
</dbReference>
<evidence type="ECO:0000313" key="10">
    <source>
        <dbReference type="EMBL" id="AUB83220.1"/>
    </source>
</evidence>
<dbReference type="InterPro" id="IPR023404">
    <property type="entry name" value="rSAM_horseshoe"/>
</dbReference>
<accession>A0A2K8UC97</accession>
<name>A0A2K8UC97_9GAMM</name>
<keyword evidence="4" id="KW-0949">S-adenosyl-L-methionine</keyword>
<protein>
    <submittedName>
        <fullName evidence="10">tRNA (N(6)-L-threonylcarbamoyladenosine(37)-C(2))-methylthiotransferase MtaB</fullName>
    </submittedName>
</protein>
<sequence length="436" mass="47058">MRTRPRVLLKSFGCRLNEAELEDWAQGFRARGFDLAGDAGPADLVVINTCAVTAEAARKSRQWLRRAHRAHPHARLVLSGCLASLEAADLARESGVALLIDNRDKDRLVALAAAALDLPILAQGSTGTAPNPLFARGRQRAFIKVQDGCRHACTFCVTTLARGPERDRPLSAIIAAINRSVADGVREVLLTGVHLGGYGSTLGGDLAVLVRAVLDETQIPRLRLGSLEPWDLPDGFWDLFADPRLMPHLHLPLQSGADTVLRRMARRCKTEEFAQLASLGRAAVPGLNLSTDIIAGFPGETEAEWQETLGFVAAMGFGQVHCFAYSPRAGTRAAALADQVDADTKRARVMELKDLADQLQRQVFASQVGRDCRVLREAQPRGGRPGDLFGYTPNYLPVRIDGHPDAAAVGEILEVKIRGIDPDGGALRGSLRDQAG</sequence>
<dbReference type="SMART" id="SM00729">
    <property type="entry name" value="Elp3"/>
    <property type="match status" value="1"/>
</dbReference>
<dbReference type="PANTHER" id="PTHR11918">
    <property type="entry name" value="RADICAL SAM PROTEINS"/>
    <property type="match status" value="1"/>
</dbReference>
<keyword evidence="5" id="KW-0479">Metal-binding</keyword>
<proteinExistence type="predicted"/>
<keyword evidence="11" id="KW-1185">Reference proteome</keyword>
<dbReference type="OrthoDB" id="9805215at2"/>
<dbReference type="PANTHER" id="PTHR11918:SF45">
    <property type="entry name" value="THREONYLCARBAMOYLADENOSINE TRNA METHYLTHIOTRANSFERASE"/>
    <property type="match status" value="1"/>
</dbReference>
<evidence type="ECO:0000256" key="4">
    <source>
        <dbReference type="ARBA" id="ARBA00022691"/>
    </source>
</evidence>
<organism evidence="10 11">
    <name type="scientific">Candidatus Thiodictyon syntrophicum</name>
    <dbReference type="NCBI Taxonomy" id="1166950"/>
    <lineage>
        <taxon>Bacteria</taxon>
        <taxon>Pseudomonadati</taxon>
        <taxon>Pseudomonadota</taxon>
        <taxon>Gammaproteobacteria</taxon>
        <taxon>Chromatiales</taxon>
        <taxon>Chromatiaceae</taxon>
        <taxon>Thiodictyon</taxon>
    </lineage>
</organism>
<dbReference type="CDD" id="cd01335">
    <property type="entry name" value="Radical_SAM"/>
    <property type="match status" value="1"/>
</dbReference>
<dbReference type="Proteomes" id="UP000232638">
    <property type="component" value="Chromosome"/>
</dbReference>
<dbReference type="Gene3D" id="3.80.30.20">
    <property type="entry name" value="tm_1862 like domain"/>
    <property type="match status" value="1"/>
</dbReference>
<keyword evidence="3 10" id="KW-0808">Transferase</keyword>
<dbReference type="GO" id="GO:0046872">
    <property type="term" value="F:metal ion binding"/>
    <property type="evidence" value="ECO:0007669"/>
    <property type="project" value="UniProtKB-KW"/>
</dbReference>